<dbReference type="SUPFAM" id="SSF75217">
    <property type="entry name" value="alpha/beta knot"/>
    <property type="match status" value="1"/>
</dbReference>
<evidence type="ECO:0000313" key="6">
    <source>
        <dbReference type="EMBL" id="EEP27748.1"/>
    </source>
</evidence>
<dbReference type="InterPro" id="IPR029026">
    <property type="entry name" value="tRNA_m1G_MTases_N"/>
</dbReference>
<protein>
    <submittedName>
        <fullName evidence="6">RNA methyltransferase, TrmH family</fullName>
    </submittedName>
</protein>
<dbReference type="PANTHER" id="PTHR43191">
    <property type="entry name" value="RRNA METHYLTRANSFERASE 3"/>
    <property type="match status" value="1"/>
</dbReference>
<dbReference type="Gene3D" id="3.30.1330.30">
    <property type="match status" value="1"/>
</dbReference>
<feature type="domain" description="tRNA/rRNA methyltransferase SpoU type" evidence="4">
    <location>
        <begin position="129"/>
        <end position="269"/>
    </location>
</feature>
<dbReference type="InterPro" id="IPR053888">
    <property type="entry name" value="MRM3-like_sub_bind"/>
</dbReference>
<gene>
    <name evidence="6" type="ORF">GCWU000342_01742</name>
</gene>
<dbReference type="Gene3D" id="3.40.1280.10">
    <property type="match status" value="1"/>
</dbReference>
<name>C4GCP8_9FIRM</name>
<dbReference type="GO" id="GO:0006396">
    <property type="term" value="P:RNA processing"/>
    <property type="evidence" value="ECO:0007669"/>
    <property type="project" value="InterPro"/>
</dbReference>
<organism evidence="6 7">
    <name type="scientific">Shuttleworthella satelles DSM 14600</name>
    <dbReference type="NCBI Taxonomy" id="626523"/>
    <lineage>
        <taxon>Bacteria</taxon>
        <taxon>Bacillati</taxon>
        <taxon>Bacillota</taxon>
        <taxon>Clostridia</taxon>
        <taxon>Lachnospirales</taxon>
        <taxon>Lachnospiraceae</taxon>
        <taxon>Shuttleworthella</taxon>
    </lineage>
</organism>
<dbReference type="GO" id="GO:0032259">
    <property type="term" value="P:methylation"/>
    <property type="evidence" value="ECO:0007669"/>
    <property type="project" value="UniProtKB-KW"/>
</dbReference>
<dbReference type="GO" id="GO:0003723">
    <property type="term" value="F:RNA binding"/>
    <property type="evidence" value="ECO:0007669"/>
    <property type="project" value="InterPro"/>
</dbReference>
<dbReference type="InterPro" id="IPR051259">
    <property type="entry name" value="rRNA_Methyltransferase"/>
</dbReference>
<dbReference type="Pfam" id="PF22435">
    <property type="entry name" value="MRM3-like_sub_bind"/>
    <property type="match status" value="1"/>
</dbReference>
<reference evidence="6" key="1">
    <citation type="submission" date="2009-04" db="EMBL/GenBank/DDBJ databases">
        <authorList>
            <person name="Weinstock G."/>
            <person name="Sodergren E."/>
            <person name="Clifton S."/>
            <person name="Fulton L."/>
            <person name="Fulton B."/>
            <person name="Courtney L."/>
            <person name="Fronick C."/>
            <person name="Harrison M."/>
            <person name="Strong C."/>
            <person name="Farmer C."/>
            <person name="Delahaunty K."/>
            <person name="Markovic C."/>
            <person name="Hall O."/>
            <person name="Minx P."/>
            <person name="Tomlinson C."/>
            <person name="Mitreva M."/>
            <person name="Nelson J."/>
            <person name="Hou S."/>
            <person name="Wollam A."/>
            <person name="Pepin K.H."/>
            <person name="Johnson M."/>
            <person name="Bhonagiri V."/>
            <person name="Nash W.E."/>
            <person name="Warren W."/>
            <person name="Chinwalla A."/>
            <person name="Mardis E.R."/>
            <person name="Wilson R.K."/>
        </authorList>
    </citation>
    <scope>NUCLEOTIDE SEQUENCE [LARGE SCALE GENOMIC DNA]</scope>
    <source>
        <strain evidence="6">DSM 14600</strain>
    </source>
</reference>
<dbReference type="RefSeq" id="WP_006906739.1">
    <property type="nucleotide sequence ID" value="NZ_GG665867.1"/>
</dbReference>
<accession>C4GCP8</accession>
<evidence type="ECO:0000256" key="1">
    <source>
        <dbReference type="ARBA" id="ARBA00007228"/>
    </source>
</evidence>
<feature type="domain" description="MRM3-like substrate binding" evidence="5">
    <location>
        <begin position="7"/>
        <end position="110"/>
    </location>
</feature>
<dbReference type="EMBL" id="ACIP02000004">
    <property type="protein sequence ID" value="EEP27748.1"/>
    <property type="molecule type" value="Genomic_DNA"/>
</dbReference>
<comment type="caution">
    <text evidence="6">The sequence shown here is derived from an EMBL/GenBank/DDBJ whole genome shotgun (WGS) entry which is preliminary data.</text>
</comment>
<proteinExistence type="inferred from homology"/>
<dbReference type="CDD" id="cd18095">
    <property type="entry name" value="SpoU-like_rRNA-MTase"/>
    <property type="match status" value="1"/>
</dbReference>
<evidence type="ECO:0000259" key="5">
    <source>
        <dbReference type="Pfam" id="PF22435"/>
    </source>
</evidence>
<dbReference type="InterPro" id="IPR029028">
    <property type="entry name" value="Alpha/beta_knot_MTases"/>
</dbReference>
<dbReference type="Pfam" id="PF00588">
    <property type="entry name" value="SpoU_methylase"/>
    <property type="match status" value="1"/>
</dbReference>
<evidence type="ECO:0000259" key="4">
    <source>
        <dbReference type="Pfam" id="PF00588"/>
    </source>
</evidence>
<keyword evidence="2 6" id="KW-0489">Methyltransferase</keyword>
<dbReference type="Proteomes" id="UP000003494">
    <property type="component" value="Unassembled WGS sequence"/>
</dbReference>
<dbReference type="SUPFAM" id="SSF55315">
    <property type="entry name" value="L30e-like"/>
    <property type="match status" value="1"/>
</dbReference>
<keyword evidence="3" id="KW-0808">Transferase</keyword>
<dbReference type="InterPro" id="IPR029064">
    <property type="entry name" value="Ribosomal_eL30-like_sf"/>
</dbReference>
<dbReference type="GO" id="GO:0008173">
    <property type="term" value="F:RNA methyltransferase activity"/>
    <property type="evidence" value="ECO:0007669"/>
    <property type="project" value="InterPro"/>
</dbReference>
<keyword evidence="7" id="KW-1185">Reference proteome</keyword>
<comment type="similarity">
    <text evidence="1">Belongs to the class IV-like SAM-binding methyltransferase superfamily. RNA methyltransferase TrmH family.</text>
</comment>
<dbReference type="InterPro" id="IPR001537">
    <property type="entry name" value="SpoU_MeTrfase"/>
</dbReference>
<dbReference type="AlphaFoldDB" id="C4GCP8"/>
<dbReference type="STRING" id="626523.GCWU000342_01742"/>
<dbReference type="HOGENOM" id="CLU_021322_3_2_9"/>
<dbReference type="PANTHER" id="PTHR43191:SF2">
    <property type="entry name" value="RRNA METHYLTRANSFERASE 3, MITOCHONDRIAL"/>
    <property type="match status" value="1"/>
</dbReference>
<evidence type="ECO:0000313" key="7">
    <source>
        <dbReference type="Proteomes" id="UP000003494"/>
    </source>
</evidence>
<sequence length="278" mass="30798">MISSTSNEHVRQVCQLQKKSRIRRKEGLFVAEGLRMVCETPAELVREIYVSERFLAEHGEDRGYRDFLDSLEAGRNQNRKTQGGQTGPLEVSDPVMEYMSDTVTPQGILAVVRQPAYQWEELLGGHKTLLMILENIQDPGNLGTIFRTAEGAGATGILMSRDTVDLFSPKVIRSTMGSLYRVPWLITEDLSSYLKRARESGVCLYAADLQAKCDYDQADCRTACGFLIGNEGSGLRDATAALAEARIRIPMGGRLESLNAAMAAGILMYEAARQRRRG</sequence>
<evidence type="ECO:0000256" key="3">
    <source>
        <dbReference type="ARBA" id="ARBA00022679"/>
    </source>
</evidence>
<evidence type="ECO:0000256" key="2">
    <source>
        <dbReference type="ARBA" id="ARBA00022603"/>
    </source>
</evidence>
<dbReference type="eggNOG" id="COG0566">
    <property type="taxonomic scope" value="Bacteria"/>
</dbReference>